<keyword evidence="13" id="KW-0479">Metal-binding</keyword>
<evidence type="ECO:0000256" key="18">
    <source>
        <dbReference type="ARBA" id="ARBA00023004"/>
    </source>
</evidence>
<dbReference type="InterPro" id="IPR005467">
    <property type="entry name" value="His_kinase_dom"/>
</dbReference>
<dbReference type="GO" id="GO:0046983">
    <property type="term" value="F:protein dimerization activity"/>
    <property type="evidence" value="ECO:0007669"/>
    <property type="project" value="InterPro"/>
</dbReference>
<feature type="domain" description="Histidine kinase" evidence="25">
    <location>
        <begin position="182"/>
        <end position="376"/>
    </location>
</feature>
<keyword evidence="8" id="KW-0004">4Fe-4S</keyword>
<keyword evidence="15 27" id="KW-0418">Kinase</keyword>
<feature type="domain" description="HAMP" evidence="26">
    <location>
        <begin position="103"/>
        <end position="155"/>
    </location>
</feature>
<evidence type="ECO:0000256" key="24">
    <source>
        <dbReference type="SAM" id="Phobius"/>
    </source>
</evidence>
<sequence>MRRQRLASVQWQYVRFGLMLAIGTVTATFLCFLLLHIAWANDPEIRRLYSTLADDPELSRWLDTNLQIQLPAEPDWMIMLAAFAVSLAVGTVMGVIGGYIFGNLLKKRLYVLGEATMNLSRGLLSYRVPDLGADEIGELGWQFNRLASQWEDQVASLQRLSNHNAALAEQLKQAAVTEERQRLARELHDAVSQQLFAIAMTTAALKRLVEKNPQRAAQQIELVEEMAAAAQAEMRALLLHLRPATLQNKTLKEAIVDLLEELARKNALAISWEIEDVEGLPSGIEDHLFRILQESLSNTLRHARASQIAVKLFTLQGQVRLRVTDDGVGFDPEGEKLTSYGLRSMRERVAELGGSLDIYSAVGKGTQIEVRIPVMPQTEREGREHP</sequence>
<evidence type="ECO:0000256" key="20">
    <source>
        <dbReference type="ARBA" id="ARBA00023014"/>
    </source>
</evidence>
<keyword evidence="12 24" id="KW-0812">Transmembrane</keyword>
<dbReference type="InterPro" id="IPR050482">
    <property type="entry name" value="Sensor_HK_TwoCompSys"/>
</dbReference>
<feature type="transmembrane region" description="Helical" evidence="24">
    <location>
        <begin position="12"/>
        <end position="39"/>
    </location>
</feature>
<evidence type="ECO:0000256" key="6">
    <source>
        <dbReference type="ARBA" id="ARBA00017322"/>
    </source>
</evidence>
<evidence type="ECO:0000256" key="3">
    <source>
        <dbReference type="ARBA" id="ARBA00004496"/>
    </source>
</evidence>
<keyword evidence="16" id="KW-0067">ATP-binding</keyword>
<evidence type="ECO:0000256" key="21">
    <source>
        <dbReference type="ARBA" id="ARBA00023136"/>
    </source>
</evidence>
<dbReference type="Gene3D" id="3.30.565.10">
    <property type="entry name" value="Histidine kinase-like ATPase, C-terminal domain"/>
    <property type="match status" value="1"/>
</dbReference>
<dbReference type="Proteomes" id="UP001151071">
    <property type="component" value="Unassembled WGS sequence"/>
</dbReference>
<evidence type="ECO:0000256" key="9">
    <source>
        <dbReference type="ARBA" id="ARBA00022490"/>
    </source>
</evidence>
<dbReference type="Gene3D" id="6.10.340.10">
    <property type="match status" value="1"/>
</dbReference>
<organism evidence="27 28">
    <name type="scientific">Brevibacillus thermoruber</name>
    <dbReference type="NCBI Taxonomy" id="33942"/>
    <lineage>
        <taxon>Bacteria</taxon>
        <taxon>Bacillati</taxon>
        <taxon>Bacillota</taxon>
        <taxon>Bacilli</taxon>
        <taxon>Bacillales</taxon>
        <taxon>Paenibacillaceae</taxon>
        <taxon>Brevibacillus</taxon>
    </lineage>
</organism>
<comment type="subcellular location">
    <subcellularLocation>
        <location evidence="4">Cell membrane</location>
        <topology evidence="4">Multi-pass membrane protein</topology>
    </subcellularLocation>
    <subcellularLocation>
        <location evidence="3">Cytoplasm</location>
    </subcellularLocation>
</comment>
<feature type="transmembrane region" description="Helical" evidence="24">
    <location>
        <begin position="76"/>
        <end position="101"/>
    </location>
</feature>
<dbReference type="EC" id="2.7.13.3" evidence="5"/>
<dbReference type="PROSITE" id="PS50885">
    <property type="entry name" value="HAMP"/>
    <property type="match status" value="1"/>
</dbReference>
<keyword evidence="7" id="KW-1003">Cell membrane</keyword>
<dbReference type="RefSeq" id="WP_044900387.1">
    <property type="nucleotide sequence ID" value="NZ_JAPYYP010000025.1"/>
</dbReference>
<dbReference type="GO" id="GO:0005737">
    <property type="term" value="C:cytoplasm"/>
    <property type="evidence" value="ECO:0007669"/>
    <property type="project" value="UniProtKB-SubCell"/>
</dbReference>
<comment type="function">
    <text evidence="22">Member of the two-component regulatory system NreB/NreC involved in the control of dissimilatory nitrate/nitrite reduction in response to oxygen. NreB functions as a direct oxygen sensor histidine kinase which is autophosphorylated, in the absence of oxygen, probably at the conserved histidine residue, and transfers its phosphate group probably to a conserved aspartate residue of NreC. NreB/NreC activates the expression of the nitrate (narGHJI) and nitrite (nir) reductase operons, as well as the putative nitrate transporter gene narT.</text>
</comment>
<evidence type="ECO:0000256" key="13">
    <source>
        <dbReference type="ARBA" id="ARBA00022723"/>
    </source>
</evidence>
<dbReference type="SMART" id="SM00387">
    <property type="entry name" value="HATPase_c"/>
    <property type="match status" value="1"/>
</dbReference>
<dbReference type="InterPro" id="IPR003660">
    <property type="entry name" value="HAMP_dom"/>
</dbReference>
<evidence type="ECO:0000313" key="27">
    <source>
        <dbReference type="EMBL" id="MDA5110032.1"/>
    </source>
</evidence>
<protein>
    <recommendedName>
        <fullName evidence="6">Oxygen sensor histidine kinase NreB</fullName>
        <ecNumber evidence="5">2.7.13.3</ecNumber>
    </recommendedName>
    <alternativeName>
        <fullName evidence="23">Nitrogen regulation protein B</fullName>
    </alternativeName>
</protein>
<keyword evidence="10" id="KW-0597">Phosphoprotein</keyword>
<keyword evidence="18" id="KW-0408">Iron</keyword>
<keyword evidence="19" id="KW-0902">Two-component regulatory system</keyword>
<keyword evidence="28" id="KW-1185">Reference proteome</keyword>
<dbReference type="SMART" id="SM00304">
    <property type="entry name" value="HAMP"/>
    <property type="match status" value="1"/>
</dbReference>
<evidence type="ECO:0000256" key="7">
    <source>
        <dbReference type="ARBA" id="ARBA00022475"/>
    </source>
</evidence>
<dbReference type="PANTHER" id="PTHR24421:SF37">
    <property type="entry name" value="SENSOR HISTIDINE KINASE NARS"/>
    <property type="match status" value="1"/>
</dbReference>
<keyword evidence="9" id="KW-0963">Cytoplasm</keyword>
<dbReference type="GO" id="GO:0000155">
    <property type="term" value="F:phosphorelay sensor kinase activity"/>
    <property type="evidence" value="ECO:0007669"/>
    <property type="project" value="InterPro"/>
</dbReference>
<evidence type="ECO:0000313" key="28">
    <source>
        <dbReference type="Proteomes" id="UP001151071"/>
    </source>
</evidence>
<evidence type="ECO:0000256" key="22">
    <source>
        <dbReference type="ARBA" id="ARBA00024827"/>
    </source>
</evidence>
<dbReference type="SUPFAM" id="SSF55874">
    <property type="entry name" value="ATPase domain of HSP90 chaperone/DNA topoisomerase II/histidine kinase"/>
    <property type="match status" value="1"/>
</dbReference>
<dbReference type="InterPro" id="IPR036890">
    <property type="entry name" value="HATPase_C_sf"/>
</dbReference>
<dbReference type="AlphaFoldDB" id="A0A9X3TSG7"/>
<keyword evidence="14" id="KW-0547">Nucleotide-binding</keyword>
<dbReference type="PANTHER" id="PTHR24421">
    <property type="entry name" value="NITRATE/NITRITE SENSOR PROTEIN NARX-RELATED"/>
    <property type="match status" value="1"/>
</dbReference>
<keyword evidence="20" id="KW-0411">Iron-sulfur</keyword>
<evidence type="ECO:0000256" key="8">
    <source>
        <dbReference type="ARBA" id="ARBA00022485"/>
    </source>
</evidence>
<evidence type="ECO:0000256" key="2">
    <source>
        <dbReference type="ARBA" id="ARBA00001966"/>
    </source>
</evidence>
<keyword evidence="17 24" id="KW-1133">Transmembrane helix</keyword>
<evidence type="ECO:0000256" key="4">
    <source>
        <dbReference type="ARBA" id="ARBA00004651"/>
    </source>
</evidence>
<evidence type="ECO:0000256" key="14">
    <source>
        <dbReference type="ARBA" id="ARBA00022741"/>
    </source>
</evidence>
<reference evidence="27" key="1">
    <citation type="submission" date="2022-12" db="EMBL/GenBank/DDBJ databases">
        <title>Draft genome sequence of the thermophilic strain Brevibacillus thermoruber HT42, isolated from Los Humeros, Puebla, Mexico, with biotechnological potential.</title>
        <authorList>
            <person name="Lara Sanchez J."/>
            <person name="Solis Palacios R."/>
            <person name="Bustos Baena A.S."/>
            <person name="Ruz Baez A.E."/>
            <person name="Espinosa Luna G."/>
            <person name="Oliart Ros R.M."/>
        </authorList>
    </citation>
    <scope>NUCLEOTIDE SEQUENCE</scope>
    <source>
        <strain evidence="27">HT42</strain>
    </source>
</reference>
<name>A0A9X3TSG7_9BACL</name>
<proteinExistence type="predicted"/>
<dbReference type="GO" id="GO:0005886">
    <property type="term" value="C:plasma membrane"/>
    <property type="evidence" value="ECO:0007669"/>
    <property type="project" value="UniProtKB-SubCell"/>
</dbReference>
<evidence type="ECO:0000256" key="19">
    <source>
        <dbReference type="ARBA" id="ARBA00023012"/>
    </source>
</evidence>
<evidence type="ECO:0000256" key="1">
    <source>
        <dbReference type="ARBA" id="ARBA00000085"/>
    </source>
</evidence>
<dbReference type="EMBL" id="JAPYYP010000025">
    <property type="protein sequence ID" value="MDA5110032.1"/>
    <property type="molecule type" value="Genomic_DNA"/>
</dbReference>
<dbReference type="InterPro" id="IPR011712">
    <property type="entry name" value="Sig_transdc_His_kin_sub3_dim/P"/>
</dbReference>
<dbReference type="Pfam" id="PF07730">
    <property type="entry name" value="HisKA_3"/>
    <property type="match status" value="1"/>
</dbReference>
<evidence type="ECO:0000259" key="26">
    <source>
        <dbReference type="PROSITE" id="PS50885"/>
    </source>
</evidence>
<keyword evidence="21 24" id="KW-0472">Membrane</keyword>
<evidence type="ECO:0000256" key="11">
    <source>
        <dbReference type="ARBA" id="ARBA00022679"/>
    </source>
</evidence>
<gene>
    <name evidence="27" type="ORF">O3V59_16825</name>
</gene>
<dbReference type="Pfam" id="PF02518">
    <property type="entry name" value="HATPase_c"/>
    <property type="match status" value="1"/>
</dbReference>
<dbReference type="GO" id="GO:0046872">
    <property type="term" value="F:metal ion binding"/>
    <property type="evidence" value="ECO:0007669"/>
    <property type="project" value="UniProtKB-KW"/>
</dbReference>
<dbReference type="CDD" id="cd06225">
    <property type="entry name" value="HAMP"/>
    <property type="match status" value="1"/>
</dbReference>
<evidence type="ECO:0000256" key="15">
    <source>
        <dbReference type="ARBA" id="ARBA00022777"/>
    </source>
</evidence>
<accession>A0A9X3TSG7</accession>
<dbReference type="Gene3D" id="1.20.5.1930">
    <property type="match status" value="1"/>
</dbReference>
<evidence type="ECO:0000256" key="17">
    <source>
        <dbReference type="ARBA" id="ARBA00022989"/>
    </source>
</evidence>
<dbReference type="InterPro" id="IPR004358">
    <property type="entry name" value="Sig_transdc_His_kin-like_C"/>
</dbReference>
<keyword evidence="11" id="KW-0808">Transferase</keyword>
<dbReference type="GO" id="GO:0051539">
    <property type="term" value="F:4 iron, 4 sulfur cluster binding"/>
    <property type="evidence" value="ECO:0007669"/>
    <property type="project" value="UniProtKB-KW"/>
</dbReference>
<dbReference type="PRINTS" id="PR00344">
    <property type="entry name" value="BCTRLSENSOR"/>
</dbReference>
<evidence type="ECO:0000259" key="25">
    <source>
        <dbReference type="PROSITE" id="PS50109"/>
    </source>
</evidence>
<dbReference type="CDD" id="cd16917">
    <property type="entry name" value="HATPase_UhpB-NarQ-NarX-like"/>
    <property type="match status" value="1"/>
</dbReference>
<dbReference type="InterPro" id="IPR003594">
    <property type="entry name" value="HATPase_dom"/>
</dbReference>
<evidence type="ECO:0000256" key="12">
    <source>
        <dbReference type="ARBA" id="ARBA00022692"/>
    </source>
</evidence>
<dbReference type="GO" id="GO:0005524">
    <property type="term" value="F:ATP binding"/>
    <property type="evidence" value="ECO:0007669"/>
    <property type="project" value="UniProtKB-KW"/>
</dbReference>
<evidence type="ECO:0000256" key="23">
    <source>
        <dbReference type="ARBA" id="ARBA00030800"/>
    </source>
</evidence>
<comment type="cofactor">
    <cofactor evidence="2">
        <name>[4Fe-4S] cluster</name>
        <dbReference type="ChEBI" id="CHEBI:49883"/>
    </cofactor>
</comment>
<comment type="caution">
    <text evidence="27">The sequence shown here is derived from an EMBL/GenBank/DDBJ whole genome shotgun (WGS) entry which is preliminary data.</text>
</comment>
<evidence type="ECO:0000256" key="10">
    <source>
        <dbReference type="ARBA" id="ARBA00022553"/>
    </source>
</evidence>
<dbReference type="PROSITE" id="PS50109">
    <property type="entry name" value="HIS_KIN"/>
    <property type="match status" value="1"/>
</dbReference>
<evidence type="ECO:0000256" key="16">
    <source>
        <dbReference type="ARBA" id="ARBA00022840"/>
    </source>
</evidence>
<comment type="catalytic activity">
    <reaction evidence="1">
        <text>ATP + protein L-histidine = ADP + protein N-phospho-L-histidine.</text>
        <dbReference type="EC" id="2.7.13.3"/>
    </reaction>
</comment>
<evidence type="ECO:0000256" key="5">
    <source>
        <dbReference type="ARBA" id="ARBA00012438"/>
    </source>
</evidence>